<dbReference type="Proteomes" id="UP000054560">
    <property type="component" value="Unassembled WGS sequence"/>
</dbReference>
<sequence length="77" mass="8721">MPPETYESIQDCWHENPGDRPDIHIVAQQIYTVFRRVRDKNNKDGELDKRGKGELCATPRVLPGSIVVSVSRNNASD</sequence>
<feature type="non-terminal residue" evidence="1">
    <location>
        <position position="77"/>
    </location>
</feature>
<evidence type="ECO:0000313" key="1">
    <source>
        <dbReference type="EMBL" id="KNC70352.1"/>
    </source>
</evidence>
<dbReference type="EMBL" id="KQ251407">
    <property type="protein sequence ID" value="KNC70352.1"/>
    <property type="molecule type" value="Genomic_DNA"/>
</dbReference>
<dbReference type="RefSeq" id="XP_014144254.1">
    <property type="nucleotide sequence ID" value="XM_014288779.1"/>
</dbReference>
<reference evidence="1 2" key="1">
    <citation type="submission" date="2011-02" db="EMBL/GenBank/DDBJ databases">
        <title>The Genome Sequence of Sphaeroforma arctica JP610.</title>
        <authorList>
            <consortium name="The Broad Institute Genome Sequencing Platform"/>
            <person name="Russ C."/>
            <person name="Cuomo C."/>
            <person name="Young S.K."/>
            <person name="Zeng Q."/>
            <person name="Gargeya S."/>
            <person name="Alvarado L."/>
            <person name="Berlin A."/>
            <person name="Chapman S.B."/>
            <person name="Chen Z."/>
            <person name="Freedman E."/>
            <person name="Gellesch M."/>
            <person name="Goldberg J."/>
            <person name="Griggs A."/>
            <person name="Gujja S."/>
            <person name="Heilman E."/>
            <person name="Heiman D."/>
            <person name="Howarth C."/>
            <person name="Mehta T."/>
            <person name="Neiman D."/>
            <person name="Pearson M."/>
            <person name="Roberts A."/>
            <person name="Saif S."/>
            <person name="Shea T."/>
            <person name="Shenoy N."/>
            <person name="Sisk P."/>
            <person name="Stolte C."/>
            <person name="Sykes S."/>
            <person name="White J."/>
            <person name="Yandava C."/>
            <person name="Burger G."/>
            <person name="Gray M.W."/>
            <person name="Holland P.W.H."/>
            <person name="King N."/>
            <person name="Lang F.B.F."/>
            <person name="Roger A.J."/>
            <person name="Ruiz-Trillo I."/>
            <person name="Haas B."/>
            <person name="Nusbaum C."/>
            <person name="Birren B."/>
        </authorList>
    </citation>
    <scope>NUCLEOTIDE SEQUENCE [LARGE SCALE GENOMIC DNA]</scope>
    <source>
        <strain evidence="1 2">JP610</strain>
    </source>
</reference>
<protein>
    <submittedName>
        <fullName evidence="1">Uncharacterized protein</fullName>
    </submittedName>
</protein>
<organism evidence="1 2">
    <name type="scientific">Sphaeroforma arctica JP610</name>
    <dbReference type="NCBI Taxonomy" id="667725"/>
    <lineage>
        <taxon>Eukaryota</taxon>
        <taxon>Ichthyosporea</taxon>
        <taxon>Ichthyophonida</taxon>
        <taxon>Sphaeroforma</taxon>
    </lineage>
</organism>
<keyword evidence="2" id="KW-1185">Reference proteome</keyword>
<proteinExistence type="predicted"/>
<dbReference type="AlphaFoldDB" id="A0A0L0F0X0"/>
<evidence type="ECO:0000313" key="2">
    <source>
        <dbReference type="Proteomes" id="UP000054560"/>
    </source>
</evidence>
<accession>A0A0L0F0X0</accession>
<name>A0A0L0F0X0_9EUKA</name>
<dbReference type="GeneID" id="25917627"/>
<gene>
    <name evidence="1" type="ORF">SARC_17123</name>
</gene>
<dbReference type="OrthoDB" id="1890790at2759"/>